<gene>
    <name evidence="1" type="ORF">A6770_35320</name>
</gene>
<sequence>MSQNSSHTNLTYTDFEYNRLAKLAQQYLNNPVLMHQLCDRVYERLHADLKIQQQRIGNSNKGRQ</sequence>
<evidence type="ECO:0000313" key="2">
    <source>
        <dbReference type="Proteomes" id="UP000252107"/>
    </source>
</evidence>
<dbReference type="EMBL" id="LXQD01000014">
    <property type="protein sequence ID" value="RCJ42046.1"/>
    <property type="molecule type" value="Genomic_DNA"/>
</dbReference>
<proteinExistence type="predicted"/>
<comment type="caution">
    <text evidence="1">The sequence shown here is derived from an EMBL/GenBank/DDBJ whole genome shotgun (WGS) entry which is preliminary data.</text>
</comment>
<protein>
    <submittedName>
        <fullName evidence="1">Uncharacterized protein</fullName>
    </submittedName>
</protein>
<accession>A0A367RZM2</accession>
<dbReference type="Proteomes" id="UP000252107">
    <property type="component" value="Unassembled WGS sequence"/>
</dbReference>
<keyword evidence="2" id="KW-1185">Reference proteome</keyword>
<name>A0A367RZM2_9NOSO</name>
<organism evidence="1 2">
    <name type="scientific">Nostoc minutum NIES-26</name>
    <dbReference type="NCBI Taxonomy" id="1844469"/>
    <lineage>
        <taxon>Bacteria</taxon>
        <taxon>Bacillati</taxon>
        <taxon>Cyanobacteriota</taxon>
        <taxon>Cyanophyceae</taxon>
        <taxon>Nostocales</taxon>
        <taxon>Nostocaceae</taxon>
        <taxon>Nostoc</taxon>
    </lineage>
</organism>
<reference evidence="1" key="1">
    <citation type="submission" date="2016-04" db="EMBL/GenBank/DDBJ databases">
        <authorList>
            <person name="Tabuchi Yagui T.R."/>
        </authorList>
    </citation>
    <scope>NUCLEOTIDE SEQUENCE [LARGE SCALE GENOMIC DNA]</scope>
    <source>
        <strain evidence="1">NIES-26</strain>
    </source>
</reference>
<dbReference type="AlphaFoldDB" id="A0A367RZM2"/>
<evidence type="ECO:0000313" key="1">
    <source>
        <dbReference type="EMBL" id="RCJ42046.1"/>
    </source>
</evidence>